<evidence type="ECO:0000256" key="5">
    <source>
        <dbReference type="ARBA" id="ARBA00022823"/>
    </source>
</evidence>
<evidence type="ECO:0000256" key="1">
    <source>
        <dbReference type="ARBA" id="ARBA00001938"/>
    </source>
</evidence>
<dbReference type="InterPro" id="IPR001078">
    <property type="entry name" value="2-oxoacid_DH_actylTfrase"/>
</dbReference>
<reference evidence="11" key="1">
    <citation type="submission" date="2017-02" db="EMBL/GenBank/DDBJ databases">
        <authorList>
            <person name="Varghese N."/>
            <person name="Submissions S."/>
        </authorList>
    </citation>
    <scope>NUCLEOTIDE SEQUENCE [LARGE SCALE GENOMIC DNA]</scope>
    <source>
        <strain evidence="11">DSM 18108</strain>
    </source>
</reference>
<name>A0A1T5NG24_9BACT</name>
<comment type="cofactor">
    <cofactor evidence="1 7">
        <name>(R)-lipoate</name>
        <dbReference type="ChEBI" id="CHEBI:83088"/>
    </cofactor>
</comment>
<gene>
    <name evidence="10" type="ORF">SAMN05660461_1495</name>
</gene>
<evidence type="ECO:0000256" key="2">
    <source>
        <dbReference type="ARBA" id="ARBA00007317"/>
    </source>
</evidence>
<comment type="subunit">
    <text evidence="3">Forms a 24-polypeptide structural core with octahedral symmetry.</text>
</comment>
<dbReference type="STRING" id="393003.SAMN05660461_1495"/>
<dbReference type="GO" id="GO:0016407">
    <property type="term" value="F:acetyltransferase activity"/>
    <property type="evidence" value="ECO:0007669"/>
    <property type="project" value="TreeGrafter"/>
</dbReference>
<comment type="similarity">
    <text evidence="2 7">Belongs to the 2-oxoacid dehydrogenase family.</text>
</comment>
<dbReference type="InterPro" id="IPR011053">
    <property type="entry name" value="Single_hybrid_motif"/>
</dbReference>
<keyword evidence="6 7" id="KW-0012">Acyltransferase</keyword>
<feature type="domain" description="Peripheral subunit-binding (PSBD)" evidence="9">
    <location>
        <begin position="123"/>
        <end position="163"/>
    </location>
</feature>
<evidence type="ECO:0000256" key="7">
    <source>
        <dbReference type="RuleBase" id="RU003423"/>
    </source>
</evidence>
<organism evidence="10 11">
    <name type="scientific">Chitinophaga ginsengisegetis</name>
    <dbReference type="NCBI Taxonomy" id="393003"/>
    <lineage>
        <taxon>Bacteria</taxon>
        <taxon>Pseudomonadati</taxon>
        <taxon>Bacteroidota</taxon>
        <taxon>Chitinophagia</taxon>
        <taxon>Chitinophagales</taxon>
        <taxon>Chitinophagaceae</taxon>
        <taxon>Chitinophaga</taxon>
    </lineage>
</organism>
<dbReference type="Gene3D" id="2.40.50.100">
    <property type="match status" value="1"/>
</dbReference>
<evidence type="ECO:0000259" key="8">
    <source>
        <dbReference type="PROSITE" id="PS50968"/>
    </source>
</evidence>
<dbReference type="Pfam" id="PF00198">
    <property type="entry name" value="2-oxoacid_dh"/>
    <property type="match status" value="1"/>
</dbReference>
<dbReference type="InterPro" id="IPR000089">
    <property type="entry name" value="Biotin_lipoyl"/>
</dbReference>
<dbReference type="PANTHER" id="PTHR43178">
    <property type="entry name" value="DIHYDROLIPOAMIDE ACETYLTRANSFERASE COMPONENT OF PYRUVATE DEHYDROGENASE COMPLEX"/>
    <property type="match status" value="1"/>
</dbReference>
<dbReference type="Pfam" id="PF02817">
    <property type="entry name" value="E3_binding"/>
    <property type="match status" value="1"/>
</dbReference>
<evidence type="ECO:0000313" key="11">
    <source>
        <dbReference type="Proteomes" id="UP000190166"/>
    </source>
</evidence>
<dbReference type="RefSeq" id="WP_079468755.1">
    <property type="nucleotide sequence ID" value="NZ_FUZZ01000001.1"/>
</dbReference>
<dbReference type="CDD" id="cd06849">
    <property type="entry name" value="lipoyl_domain"/>
    <property type="match status" value="1"/>
</dbReference>
<evidence type="ECO:0000313" key="10">
    <source>
        <dbReference type="EMBL" id="SKC99471.1"/>
    </source>
</evidence>
<dbReference type="EC" id="2.3.1.-" evidence="7"/>
<dbReference type="InterPro" id="IPR004167">
    <property type="entry name" value="PSBD"/>
</dbReference>
<proteinExistence type="inferred from homology"/>
<dbReference type="Gene3D" id="3.30.559.10">
    <property type="entry name" value="Chloramphenicol acetyltransferase-like domain"/>
    <property type="match status" value="1"/>
</dbReference>
<protein>
    <recommendedName>
        <fullName evidence="7">Dihydrolipoamide acetyltransferase component of pyruvate dehydrogenase complex</fullName>
        <ecNumber evidence="7">2.3.1.-</ecNumber>
    </recommendedName>
</protein>
<dbReference type="InterPro" id="IPR003016">
    <property type="entry name" value="2-oxoA_DH_lipoyl-BS"/>
</dbReference>
<dbReference type="AlphaFoldDB" id="A0A1T5NG24"/>
<accession>A0A1T5NG24</accession>
<dbReference type="GO" id="GO:0005737">
    <property type="term" value="C:cytoplasm"/>
    <property type="evidence" value="ECO:0007669"/>
    <property type="project" value="TreeGrafter"/>
</dbReference>
<evidence type="ECO:0000259" key="9">
    <source>
        <dbReference type="PROSITE" id="PS51826"/>
    </source>
</evidence>
<dbReference type="SUPFAM" id="SSF47005">
    <property type="entry name" value="Peripheral subunit-binding domain of 2-oxo acid dehydrogenase complex"/>
    <property type="match status" value="1"/>
</dbReference>
<dbReference type="InterPro" id="IPR023213">
    <property type="entry name" value="CAT-like_dom_sf"/>
</dbReference>
<dbReference type="PROSITE" id="PS51826">
    <property type="entry name" value="PSBD"/>
    <property type="match status" value="1"/>
</dbReference>
<dbReference type="EMBL" id="FUZZ01000001">
    <property type="protein sequence ID" value="SKC99471.1"/>
    <property type="molecule type" value="Genomic_DNA"/>
</dbReference>
<dbReference type="PROSITE" id="PS50968">
    <property type="entry name" value="BIOTINYL_LIPOYL"/>
    <property type="match status" value="1"/>
</dbReference>
<dbReference type="PANTHER" id="PTHR43178:SF5">
    <property type="entry name" value="LIPOAMIDE ACYLTRANSFERASE COMPONENT OF BRANCHED-CHAIN ALPHA-KETO ACID DEHYDROGENASE COMPLEX, MITOCHONDRIAL"/>
    <property type="match status" value="1"/>
</dbReference>
<evidence type="ECO:0000256" key="4">
    <source>
        <dbReference type="ARBA" id="ARBA00022679"/>
    </source>
</evidence>
<dbReference type="SUPFAM" id="SSF51230">
    <property type="entry name" value="Single hybrid motif"/>
    <property type="match status" value="1"/>
</dbReference>
<keyword evidence="4 7" id="KW-0808">Transferase</keyword>
<dbReference type="Gene3D" id="4.10.320.10">
    <property type="entry name" value="E3-binding domain"/>
    <property type="match status" value="1"/>
</dbReference>
<dbReference type="SUPFAM" id="SSF52777">
    <property type="entry name" value="CoA-dependent acyltransferases"/>
    <property type="match status" value="1"/>
</dbReference>
<dbReference type="InterPro" id="IPR050743">
    <property type="entry name" value="2-oxoacid_DH_E2_comp"/>
</dbReference>
<dbReference type="InterPro" id="IPR036625">
    <property type="entry name" value="E3-bd_dom_sf"/>
</dbReference>
<dbReference type="FunFam" id="3.30.559.10:FF:000007">
    <property type="entry name" value="Dihydrolipoamide acetyltransferase component of pyruvate dehydrogenase complex"/>
    <property type="match status" value="1"/>
</dbReference>
<feature type="domain" description="Lipoyl-binding" evidence="8">
    <location>
        <begin position="3"/>
        <end position="78"/>
    </location>
</feature>
<keyword evidence="5 7" id="KW-0450">Lipoyl</keyword>
<evidence type="ECO:0000256" key="6">
    <source>
        <dbReference type="ARBA" id="ARBA00023315"/>
    </source>
</evidence>
<dbReference type="Proteomes" id="UP000190166">
    <property type="component" value="Unassembled WGS sequence"/>
</dbReference>
<keyword evidence="11" id="KW-1185">Reference proteome</keyword>
<dbReference type="Pfam" id="PF00364">
    <property type="entry name" value="Biotin_lipoyl"/>
    <property type="match status" value="1"/>
</dbReference>
<sequence length="439" mass="47382">MAIVELVMPKMGESIMEATILRWHKKAGDHVKVDETVLEIATDKVDSEVPSTAEGEITELLFNENDVVPVGTVIARINTNADAAAVSAPVTPAAPAATEPKFTTAPAYTPAAEAPVSGGGAKFYSPLVLTIAQQEGISFSDLEKIPGSGNDGRVTKRDILQYVADRREGKVIPDVTPEPATSTAAATTRQPVVTTTVASPTYSGNVEIIEMDRMRKLIANHMVMSKQTSPHVTSFAEADVTNMVKWRDRVKGDFEKREGEKLTFTPLFIEAIVKCIKRFPLINCSLDGDKIIIKKDINIGMATALPSGNLIVPVIKSADMLNLTGLTKQVNYMANSARQNKLKPEDTQSGTFTLTNVGTFGSLMGTPIINQPQVAILAVGAIKKRPVVIETEDGDTIGIRHMMYLSMSYDHRIVDGSLGSTFLSAVAKELENFDPKRGI</sequence>
<dbReference type="PROSITE" id="PS00189">
    <property type="entry name" value="LIPOYL"/>
    <property type="match status" value="1"/>
</dbReference>
<dbReference type="GO" id="GO:0031405">
    <property type="term" value="F:lipoic acid binding"/>
    <property type="evidence" value="ECO:0007669"/>
    <property type="project" value="TreeGrafter"/>
</dbReference>
<evidence type="ECO:0000256" key="3">
    <source>
        <dbReference type="ARBA" id="ARBA00011484"/>
    </source>
</evidence>